<dbReference type="PANTHER" id="PTHR30231">
    <property type="entry name" value="DNA POLYMERASE III SUBUNIT EPSILON"/>
    <property type="match status" value="1"/>
</dbReference>
<evidence type="ECO:0000256" key="7">
    <source>
        <dbReference type="ARBA" id="ARBA00022722"/>
    </source>
</evidence>
<dbReference type="NCBIfam" id="TIGR01406">
    <property type="entry name" value="dnaQ_proteo"/>
    <property type="match status" value="1"/>
</dbReference>
<evidence type="ECO:0000256" key="8">
    <source>
        <dbReference type="ARBA" id="ARBA00022723"/>
    </source>
</evidence>
<feature type="active site" description="Proton acceptor" evidence="17">
    <location>
        <position position="152"/>
    </location>
</feature>
<dbReference type="CDD" id="cd06131">
    <property type="entry name" value="DNA_pol_III_epsilon_Ecoli_like"/>
    <property type="match status" value="1"/>
</dbReference>
<dbReference type="Gene3D" id="3.30.420.10">
    <property type="entry name" value="Ribonuclease H-like superfamily/Ribonuclease H"/>
    <property type="match status" value="1"/>
</dbReference>
<evidence type="ECO:0000256" key="3">
    <source>
        <dbReference type="ARBA" id="ARBA00020352"/>
    </source>
</evidence>
<evidence type="ECO:0000256" key="5">
    <source>
        <dbReference type="ARBA" id="ARBA00022695"/>
    </source>
</evidence>
<dbReference type="EMBL" id="BJYU01000019">
    <property type="protein sequence ID" value="GEO14126.1"/>
    <property type="molecule type" value="Genomic_DNA"/>
</dbReference>
<evidence type="ECO:0000256" key="11">
    <source>
        <dbReference type="ARBA" id="ARBA00022842"/>
    </source>
</evidence>
<evidence type="ECO:0000256" key="10">
    <source>
        <dbReference type="ARBA" id="ARBA00022839"/>
    </source>
</evidence>
<keyword evidence="23" id="KW-1185">Reference proteome</keyword>
<feature type="binding site" evidence="18">
    <location>
        <position position="11"/>
    </location>
    <ligand>
        <name>substrate</name>
    </ligand>
</feature>
<keyword evidence="9 20" id="KW-0378">Hydrolase</keyword>
<evidence type="ECO:0000313" key="23">
    <source>
        <dbReference type="Proteomes" id="UP000321085"/>
    </source>
</evidence>
<keyword evidence="6 20" id="KW-0235">DNA replication</keyword>
<comment type="subunit">
    <text evidence="15 20">DNA polymerase III contains a core (composed of alpha, epsilon and theta chains) that associates with a tau subunit. This core dimerizes to form the POLIII' complex. PolIII' associates with the gamma complex (composed of gamma, delta, delta', psi and chi chains) and with the beta chain to form the complete DNA polymerase III complex.</text>
</comment>
<dbReference type="GO" id="GO:0005829">
    <property type="term" value="C:cytosol"/>
    <property type="evidence" value="ECO:0007669"/>
    <property type="project" value="TreeGrafter"/>
</dbReference>
<evidence type="ECO:0000313" key="22">
    <source>
        <dbReference type="EMBL" id="GEO14126.1"/>
    </source>
</evidence>
<dbReference type="InterPro" id="IPR012337">
    <property type="entry name" value="RNaseH-like_sf"/>
</dbReference>
<evidence type="ECO:0000256" key="15">
    <source>
        <dbReference type="ARBA" id="ARBA00026073"/>
    </source>
</evidence>
<dbReference type="InterPro" id="IPR013520">
    <property type="entry name" value="Ribonucl_H"/>
</dbReference>
<dbReference type="NCBIfam" id="NF004316">
    <property type="entry name" value="PRK05711.1"/>
    <property type="match status" value="1"/>
</dbReference>
<dbReference type="PANTHER" id="PTHR30231:SF41">
    <property type="entry name" value="DNA POLYMERASE III SUBUNIT EPSILON"/>
    <property type="match status" value="1"/>
</dbReference>
<comment type="caution">
    <text evidence="22">The sequence shown here is derived from an EMBL/GenBank/DDBJ whole genome shotgun (WGS) entry which is preliminary data.</text>
</comment>
<evidence type="ECO:0000256" key="16">
    <source>
        <dbReference type="ARBA" id="ARBA00049244"/>
    </source>
</evidence>
<proteinExistence type="predicted"/>
<keyword evidence="12 20" id="KW-0239">DNA-directed DNA polymerase</keyword>
<keyword evidence="5 20" id="KW-0548">Nucleotidyltransferase</keyword>
<keyword evidence="11 19" id="KW-0460">Magnesium</keyword>
<dbReference type="InterPro" id="IPR006309">
    <property type="entry name" value="DnaQ_proteo"/>
</dbReference>
<dbReference type="GO" id="GO:0046872">
    <property type="term" value="F:metal ion binding"/>
    <property type="evidence" value="ECO:0007669"/>
    <property type="project" value="UniProtKB-KW"/>
</dbReference>
<feature type="binding site" evidence="19">
    <location>
        <position position="9"/>
    </location>
    <ligand>
        <name>a divalent metal cation</name>
        <dbReference type="ChEBI" id="CHEBI:60240"/>
        <label>1</label>
        <note>catalytic</note>
    </ligand>
</feature>
<dbReference type="InterPro" id="IPR006054">
    <property type="entry name" value="DnaQ"/>
</dbReference>
<evidence type="ECO:0000256" key="12">
    <source>
        <dbReference type="ARBA" id="ARBA00022932"/>
    </source>
</evidence>
<keyword evidence="7 20" id="KW-0540">Nuclease</keyword>
<dbReference type="GO" id="GO:0003677">
    <property type="term" value="F:DNA binding"/>
    <property type="evidence" value="ECO:0007669"/>
    <property type="project" value="InterPro"/>
</dbReference>
<evidence type="ECO:0000256" key="13">
    <source>
        <dbReference type="ARBA" id="ARBA00023211"/>
    </source>
</evidence>
<feature type="binding site" evidence="18">
    <location>
        <position position="59"/>
    </location>
    <ligand>
        <name>substrate</name>
    </ligand>
</feature>
<evidence type="ECO:0000256" key="6">
    <source>
        <dbReference type="ARBA" id="ARBA00022705"/>
    </source>
</evidence>
<feature type="domain" description="Exonuclease" evidence="21">
    <location>
        <begin position="4"/>
        <end position="174"/>
    </location>
</feature>
<comment type="cofactor">
    <cofactor evidence="19">
        <name>Mg(2+)</name>
        <dbReference type="ChEBI" id="CHEBI:18420"/>
    </cofactor>
    <cofactor evidence="19">
        <name>Mn(2+)</name>
        <dbReference type="ChEBI" id="CHEBI:29035"/>
    </cofactor>
    <text evidence="19">Binds 2 divalent metal cations. Magnesium or manganese.</text>
</comment>
<dbReference type="GO" id="GO:0008408">
    <property type="term" value="F:3'-5' exonuclease activity"/>
    <property type="evidence" value="ECO:0007669"/>
    <property type="project" value="TreeGrafter"/>
</dbReference>
<feature type="binding site" evidence="18">
    <location>
        <position position="157"/>
    </location>
    <ligand>
        <name>substrate</name>
    </ligand>
</feature>
<keyword evidence="8 19" id="KW-0479">Metal-binding</keyword>
<evidence type="ECO:0000256" key="20">
    <source>
        <dbReference type="RuleBase" id="RU364087"/>
    </source>
</evidence>
<protein>
    <recommendedName>
        <fullName evidence="3 20">DNA polymerase III subunit epsilon</fullName>
        <ecNumber evidence="2 20">2.7.7.7</ecNumber>
    </recommendedName>
</protein>
<accession>A0A512BQ65</accession>
<feature type="binding site" evidence="19">
    <location>
        <position position="11"/>
    </location>
    <ligand>
        <name>a divalent metal cation</name>
        <dbReference type="ChEBI" id="CHEBI:60240"/>
        <label>1</label>
        <note>catalytic</note>
    </ligand>
</feature>
<comment type="cofactor">
    <cofactor evidence="1 20">
        <name>Mn(2+)</name>
        <dbReference type="ChEBI" id="CHEBI:29035"/>
    </cofactor>
</comment>
<dbReference type="FunFam" id="3.30.420.10:FF:000012">
    <property type="entry name" value="DNA polymerase III subunit epsilon"/>
    <property type="match status" value="1"/>
</dbReference>
<keyword evidence="10 20" id="KW-0269">Exonuclease</keyword>
<sequence length="242" mass="26168">MMLREIVLDTETTGTEHAQGDRVIEIGCVELLNHIPTGRTYHVYINPQRAVSAGALAVHGLSDSFLADKPVFASIADEFVEFIGDGRLVIHNASFDVGFLNAEFARTGHKPIDLGGVVDTLSMARRKHPGAANNLDALCSRYGIDNSKRTKHGALLDAEILAEVYIELIGGKQVGFDLSLQPASGRGTQVQTGAAAPREARPRQMISRLTEAERAAHSAFIETLGQNPLWREYLGQAPDAKA</sequence>
<keyword evidence="4 20" id="KW-0808">Transferase</keyword>
<evidence type="ECO:0000256" key="18">
    <source>
        <dbReference type="PIRSR" id="PIRSR606309-2"/>
    </source>
</evidence>
<evidence type="ECO:0000256" key="14">
    <source>
        <dbReference type="ARBA" id="ARBA00025483"/>
    </source>
</evidence>
<dbReference type="Pfam" id="PF00929">
    <property type="entry name" value="RNase_T"/>
    <property type="match status" value="1"/>
</dbReference>
<evidence type="ECO:0000256" key="2">
    <source>
        <dbReference type="ARBA" id="ARBA00012417"/>
    </source>
</evidence>
<keyword evidence="13 19" id="KW-0464">Manganese</keyword>
<dbReference type="EC" id="2.7.7.7" evidence="2 20"/>
<dbReference type="Proteomes" id="UP000321085">
    <property type="component" value="Unassembled WGS sequence"/>
</dbReference>
<feature type="binding site" evidence="18">
    <location>
        <position position="9"/>
    </location>
    <ligand>
        <name>substrate</name>
    </ligand>
</feature>
<dbReference type="GO" id="GO:0003887">
    <property type="term" value="F:DNA-directed DNA polymerase activity"/>
    <property type="evidence" value="ECO:0007669"/>
    <property type="project" value="UniProtKB-KW"/>
</dbReference>
<organism evidence="22 23">
    <name type="scientific">Microvirga aerophila</name>
    <dbReference type="NCBI Taxonomy" id="670291"/>
    <lineage>
        <taxon>Bacteria</taxon>
        <taxon>Pseudomonadati</taxon>
        <taxon>Pseudomonadota</taxon>
        <taxon>Alphaproteobacteria</taxon>
        <taxon>Hyphomicrobiales</taxon>
        <taxon>Methylobacteriaceae</taxon>
        <taxon>Microvirga</taxon>
    </lineage>
</organism>
<evidence type="ECO:0000259" key="21">
    <source>
        <dbReference type="SMART" id="SM00479"/>
    </source>
</evidence>
<evidence type="ECO:0000256" key="9">
    <source>
        <dbReference type="ARBA" id="ARBA00022801"/>
    </source>
</evidence>
<dbReference type="AlphaFoldDB" id="A0A512BQ65"/>
<gene>
    <name evidence="20 22" type="primary">dnaQ</name>
    <name evidence="22" type="ORF">MAE02_18220</name>
</gene>
<reference evidence="22 23" key="1">
    <citation type="submission" date="2019-07" db="EMBL/GenBank/DDBJ databases">
        <title>Whole genome shotgun sequence of Microvirga aerophila NBRC 106136.</title>
        <authorList>
            <person name="Hosoyama A."/>
            <person name="Uohara A."/>
            <person name="Ohji S."/>
            <person name="Ichikawa N."/>
        </authorList>
    </citation>
    <scope>NUCLEOTIDE SEQUENCE [LARGE SCALE GENOMIC DNA]</scope>
    <source>
        <strain evidence="22 23">NBRC 106136</strain>
    </source>
</reference>
<dbReference type="GO" id="GO:0045004">
    <property type="term" value="P:DNA replication proofreading"/>
    <property type="evidence" value="ECO:0007669"/>
    <property type="project" value="TreeGrafter"/>
</dbReference>
<evidence type="ECO:0000256" key="17">
    <source>
        <dbReference type="PIRSR" id="PIRSR606309-1"/>
    </source>
</evidence>
<evidence type="ECO:0000256" key="4">
    <source>
        <dbReference type="ARBA" id="ARBA00022679"/>
    </source>
</evidence>
<comment type="function">
    <text evidence="14 20">DNA polymerase III is a complex, multichain enzyme responsible for most of the replicative synthesis in bacteria. The epsilon subunit contain the editing function and is a proofreading 3'-5' exonuclease.</text>
</comment>
<name>A0A512BQ65_9HYPH</name>
<evidence type="ECO:0000256" key="19">
    <source>
        <dbReference type="PIRSR" id="PIRSR606309-3"/>
    </source>
</evidence>
<evidence type="ECO:0000256" key="1">
    <source>
        <dbReference type="ARBA" id="ARBA00001936"/>
    </source>
</evidence>
<dbReference type="SUPFAM" id="SSF53098">
    <property type="entry name" value="Ribonuclease H-like"/>
    <property type="match status" value="1"/>
</dbReference>
<dbReference type="InterPro" id="IPR036397">
    <property type="entry name" value="RNaseH_sf"/>
</dbReference>
<comment type="catalytic activity">
    <reaction evidence="16 20">
        <text>DNA(n) + a 2'-deoxyribonucleoside 5'-triphosphate = DNA(n+1) + diphosphate</text>
        <dbReference type="Rhea" id="RHEA:22508"/>
        <dbReference type="Rhea" id="RHEA-COMP:17339"/>
        <dbReference type="Rhea" id="RHEA-COMP:17340"/>
        <dbReference type="ChEBI" id="CHEBI:33019"/>
        <dbReference type="ChEBI" id="CHEBI:61560"/>
        <dbReference type="ChEBI" id="CHEBI:173112"/>
        <dbReference type="EC" id="2.7.7.7"/>
    </reaction>
</comment>
<feature type="binding site" evidence="19">
    <location>
        <position position="157"/>
    </location>
    <ligand>
        <name>a divalent metal cation</name>
        <dbReference type="ChEBI" id="CHEBI:60240"/>
        <label>1</label>
        <note>catalytic</note>
    </ligand>
</feature>
<dbReference type="SMART" id="SM00479">
    <property type="entry name" value="EXOIII"/>
    <property type="match status" value="1"/>
</dbReference>
<dbReference type="NCBIfam" id="TIGR00573">
    <property type="entry name" value="dnaq"/>
    <property type="match status" value="1"/>
</dbReference>